<evidence type="ECO:0000256" key="2">
    <source>
        <dbReference type="ARBA" id="ARBA00022475"/>
    </source>
</evidence>
<dbReference type="STRING" id="105785.A0A2J7QBG6"/>
<keyword evidence="4 10" id="KW-0812">Transmembrane</keyword>
<keyword evidence="8" id="KW-0675">Receptor</keyword>
<sequence>MNTETRFRYFRINFSIAGTPILGDGQSAAYSMYKATTVIIIYGCWIGGVIETLRNLRSPQVAFECAKVFLPVTAACCIDLFMRTHKQSIQKLLLQTEQFTWEDLPARNDSGSLTMAGIIPFIQKVTVYWSLILLIPNGIHMLIRGIGSEKLGLDMWLPFDATSSPVHEIIVIIQLMWKPLRTDSMVHQVFCHNGMYGTGTLSLCFPESPPDVRTVYSTVLYAHCYWGFVALYGTLVAISCSQLQKLQTGLRNFRKGSLMEPDIEQEKVHEYVRLHQNILRTLHSNRHVNPKSHTDNMCISQVWGEFSNLLQTLGFLSAIMAQMCIYCLFGDELTCQAENVKQAIWESEWVGAPLSQQRTLKFMIAAANREFALTAGGFAPLTRHTLVTDKQVAYRKGVTFDYCAEQEDTMNTETRFRLFRIHFSIAGNPILGDGQSAAYSMYMATTVIIMYGCWMGGIIETLRNLRSPQLAFECAKIFVPITATCYIDLFMRTHKQSIQKLLQTEQFTWEDIPTRNDSGSLTMAGIIPLIQKVIVYLPRIILIAHSIYMLIRGIGSDKLGLDMWLPFDASSSPVHEIIVIIQVRAG</sequence>
<dbReference type="GO" id="GO:0007165">
    <property type="term" value="P:signal transduction"/>
    <property type="evidence" value="ECO:0007669"/>
    <property type="project" value="UniProtKB-KW"/>
</dbReference>
<dbReference type="Proteomes" id="UP000235965">
    <property type="component" value="Unassembled WGS sequence"/>
</dbReference>
<keyword evidence="5" id="KW-0552">Olfaction</keyword>
<evidence type="ECO:0000256" key="10">
    <source>
        <dbReference type="SAM" id="Phobius"/>
    </source>
</evidence>
<dbReference type="GO" id="GO:0005886">
    <property type="term" value="C:plasma membrane"/>
    <property type="evidence" value="ECO:0007669"/>
    <property type="project" value="UniProtKB-SubCell"/>
</dbReference>
<dbReference type="PANTHER" id="PTHR21137:SF35">
    <property type="entry name" value="ODORANT RECEPTOR 19A-RELATED"/>
    <property type="match status" value="1"/>
</dbReference>
<accession>A0A2J7QBG6</accession>
<dbReference type="Pfam" id="PF02949">
    <property type="entry name" value="7tm_6"/>
    <property type="match status" value="1"/>
</dbReference>
<comment type="caution">
    <text evidence="11">The sequence shown here is derived from an EMBL/GenBank/DDBJ whole genome shotgun (WGS) entry which is preliminary data.</text>
</comment>
<feature type="transmembrane region" description="Helical" evidence="10">
    <location>
        <begin position="439"/>
        <end position="459"/>
    </location>
</feature>
<gene>
    <name evidence="11" type="ORF">B7P43_G10643</name>
</gene>
<dbReference type="GO" id="GO:0004984">
    <property type="term" value="F:olfactory receptor activity"/>
    <property type="evidence" value="ECO:0007669"/>
    <property type="project" value="InterPro"/>
</dbReference>
<dbReference type="InterPro" id="IPR004117">
    <property type="entry name" value="7tm6_olfct_rcpt"/>
</dbReference>
<name>A0A2J7QBG6_9NEOP</name>
<evidence type="ECO:0000256" key="5">
    <source>
        <dbReference type="ARBA" id="ARBA00022725"/>
    </source>
</evidence>
<protein>
    <recommendedName>
        <fullName evidence="13">Odorant receptor</fullName>
    </recommendedName>
</protein>
<evidence type="ECO:0000313" key="11">
    <source>
        <dbReference type="EMBL" id="PNF25909.1"/>
    </source>
</evidence>
<evidence type="ECO:0000256" key="3">
    <source>
        <dbReference type="ARBA" id="ARBA00022606"/>
    </source>
</evidence>
<dbReference type="PANTHER" id="PTHR21137">
    <property type="entry name" value="ODORANT RECEPTOR"/>
    <property type="match status" value="1"/>
</dbReference>
<comment type="subcellular location">
    <subcellularLocation>
        <location evidence="1">Cell membrane</location>
        <topology evidence="1">Multi-pass membrane protein</topology>
    </subcellularLocation>
</comment>
<keyword evidence="9" id="KW-0807">Transducer</keyword>
<evidence type="ECO:0000256" key="9">
    <source>
        <dbReference type="ARBA" id="ARBA00023224"/>
    </source>
</evidence>
<evidence type="ECO:0000256" key="6">
    <source>
        <dbReference type="ARBA" id="ARBA00022989"/>
    </source>
</evidence>
<dbReference type="EMBL" id="NEVH01016300">
    <property type="protein sequence ID" value="PNF25909.1"/>
    <property type="molecule type" value="Genomic_DNA"/>
</dbReference>
<keyword evidence="6 10" id="KW-1133">Transmembrane helix</keyword>
<keyword evidence="2" id="KW-1003">Cell membrane</keyword>
<keyword evidence="3" id="KW-0716">Sensory transduction</keyword>
<feature type="transmembrane region" description="Helical" evidence="10">
    <location>
        <begin position="533"/>
        <end position="551"/>
    </location>
</feature>
<dbReference type="AlphaFoldDB" id="A0A2J7QBG6"/>
<evidence type="ECO:0000256" key="7">
    <source>
        <dbReference type="ARBA" id="ARBA00023136"/>
    </source>
</evidence>
<evidence type="ECO:0000313" key="12">
    <source>
        <dbReference type="Proteomes" id="UP000235965"/>
    </source>
</evidence>
<evidence type="ECO:0000256" key="1">
    <source>
        <dbReference type="ARBA" id="ARBA00004651"/>
    </source>
</evidence>
<dbReference type="GO" id="GO:0005549">
    <property type="term" value="F:odorant binding"/>
    <property type="evidence" value="ECO:0007669"/>
    <property type="project" value="InterPro"/>
</dbReference>
<keyword evidence="7 10" id="KW-0472">Membrane</keyword>
<evidence type="ECO:0000256" key="8">
    <source>
        <dbReference type="ARBA" id="ARBA00023170"/>
    </source>
</evidence>
<keyword evidence="12" id="KW-1185">Reference proteome</keyword>
<organism evidence="11 12">
    <name type="scientific">Cryptotermes secundus</name>
    <dbReference type="NCBI Taxonomy" id="105785"/>
    <lineage>
        <taxon>Eukaryota</taxon>
        <taxon>Metazoa</taxon>
        <taxon>Ecdysozoa</taxon>
        <taxon>Arthropoda</taxon>
        <taxon>Hexapoda</taxon>
        <taxon>Insecta</taxon>
        <taxon>Pterygota</taxon>
        <taxon>Neoptera</taxon>
        <taxon>Polyneoptera</taxon>
        <taxon>Dictyoptera</taxon>
        <taxon>Blattodea</taxon>
        <taxon>Blattoidea</taxon>
        <taxon>Termitoidae</taxon>
        <taxon>Kalotermitidae</taxon>
        <taxon>Cryptotermitinae</taxon>
        <taxon>Cryptotermes</taxon>
    </lineage>
</organism>
<reference evidence="11 12" key="1">
    <citation type="submission" date="2017-12" db="EMBL/GenBank/DDBJ databases">
        <title>Hemimetabolous genomes reveal molecular basis of termite eusociality.</title>
        <authorList>
            <person name="Harrison M.C."/>
            <person name="Jongepier E."/>
            <person name="Robertson H.M."/>
            <person name="Arning N."/>
            <person name="Bitard-Feildel T."/>
            <person name="Chao H."/>
            <person name="Childers C.P."/>
            <person name="Dinh H."/>
            <person name="Doddapaneni H."/>
            <person name="Dugan S."/>
            <person name="Gowin J."/>
            <person name="Greiner C."/>
            <person name="Han Y."/>
            <person name="Hu H."/>
            <person name="Hughes D.S.T."/>
            <person name="Huylmans A.-K."/>
            <person name="Kemena C."/>
            <person name="Kremer L.P.M."/>
            <person name="Lee S.L."/>
            <person name="Lopez-Ezquerra A."/>
            <person name="Mallet L."/>
            <person name="Monroy-Kuhn J.M."/>
            <person name="Moser A."/>
            <person name="Murali S.C."/>
            <person name="Muzny D.M."/>
            <person name="Otani S."/>
            <person name="Piulachs M.-D."/>
            <person name="Poelchau M."/>
            <person name="Qu J."/>
            <person name="Schaub F."/>
            <person name="Wada-Katsumata A."/>
            <person name="Worley K.C."/>
            <person name="Xie Q."/>
            <person name="Ylla G."/>
            <person name="Poulsen M."/>
            <person name="Gibbs R.A."/>
            <person name="Schal C."/>
            <person name="Richards S."/>
            <person name="Belles X."/>
            <person name="Korb J."/>
            <person name="Bornberg-Bauer E."/>
        </authorList>
    </citation>
    <scope>NUCLEOTIDE SEQUENCE [LARGE SCALE GENOMIC DNA]</scope>
    <source>
        <tissue evidence="11">Whole body</tissue>
    </source>
</reference>
<evidence type="ECO:0000256" key="4">
    <source>
        <dbReference type="ARBA" id="ARBA00022692"/>
    </source>
</evidence>
<dbReference type="OrthoDB" id="10659397at2759"/>
<evidence type="ECO:0008006" key="13">
    <source>
        <dbReference type="Google" id="ProtNLM"/>
    </source>
</evidence>
<dbReference type="InParanoid" id="A0A2J7QBG6"/>
<proteinExistence type="predicted"/>